<sequence length="30" mass="3605">MTWAHLDPFLDKMDCRQNKERFIGVTVFCC</sequence>
<dbReference type="EMBL" id="GGEC01057171">
    <property type="protein sequence ID" value="MBX37655.1"/>
    <property type="molecule type" value="Transcribed_RNA"/>
</dbReference>
<dbReference type="AlphaFoldDB" id="A0A2P2N5E9"/>
<protein>
    <submittedName>
        <fullName evidence="1">Uncharacterized protein</fullName>
    </submittedName>
</protein>
<proteinExistence type="predicted"/>
<organism evidence="1">
    <name type="scientific">Rhizophora mucronata</name>
    <name type="common">Asiatic mangrove</name>
    <dbReference type="NCBI Taxonomy" id="61149"/>
    <lineage>
        <taxon>Eukaryota</taxon>
        <taxon>Viridiplantae</taxon>
        <taxon>Streptophyta</taxon>
        <taxon>Embryophyta</taxon>
        <taxon>Tracheophyta</taxon>
        <taxon>Spermatophyta</taxon>
        <taxon>Magnoliopsida</taxon>
        <taxon>eudicotyledons</taxon>
        <taxon>Gunneridae</taxon>
        <taxon>Pentapetalae</taxon>
        <taxon>rosids</taxon>
        <taxon>fabids</taxon>
        <taxon>Malpighiales</taxon>
        <taxon>Rhizophoraceae</taxon>
        <taxon>Rhizophora</taxon>
    </lineage>
</organism>
<evidence type="ECO:0000313" key="1">
    <source>
        <dbReference type="EMBL" id="MBX37655.1"/>
    </source>
</evidence>
<name>A0A2P2N5E9_RHIMU</name>
<reference evidence="1" key="1">
    <citation type="submission" date="2018-02" db="EMBL/GenBank/DDBJ databases">
        <title>Rhizophora mucronata_Transcriptome.</title>
        <authorList>
            <person name="Meera S.P."/>
            <person name="Sreeshan A."/>
            <person name="Augustine A."/>
        </authorList>
    </citation>
    <scope>NUCLEOTIDE SEQUENCE</scope>
    <source>
        <tissue evidence="1">Leaf</tissue>
    </source>
</reference>
<accession>A0A2P2N5E9</accession>